<evidence type="ECO:0000313" key="3">
    <source>
        <dbReference type="Proteomes" id="UP000826656"/>
    </source>
</evidence>
<accession>A0ABQ7WLM9</accession>
<dbReference type="Proteomes" id="UP000826656">
    <property type="component" value="Unassembled WGS sequence"/>
</dbReference>
<keyword evidence="3" id="KW-1185">Reference proteome</keyword>
<dbReference type="EMBL" id="JAIVGD010000001">
    <property type="protein sequence ID" value="KAH0781623.1"/>
    <property type="molecule type" value="Genomic_DNA"/>
</dbReference>
<evidence type="ECO:0000256" key="1">
    <source>
        <dbReference type="SAM" id="MobiDB-lite"/>
    </source>
</evidence>
<gene>
    <name evidence="2" type="ORF">KY290_001221</name>
</gene>
<protein>
    <submittedName>
        <fullName evidence="2">Uncharacterized protein</fullName>
    </submittedName>
</protein>
<proteinExistence type="predicted"/>
<feature type="region of interest" description="Disordered" evidence="1">
    <location>
        <begin position="1"/>
        <end position="30"/>
    </location>
</feature>
<comment type="caution">
    <text evidence="2">The sequence shown here is derived from an EMBL/GenBank/DDBJ whole genome shotgun (WGS) entry which is preliminary data.</text>
</comment>
<evidence type="ECO:0000313" key="2">
    <source>
        <dbReference type="EMBL" id="KAH0781623.1"/>
    </source>
</evidence>
<feature type="compositionally biased region" description="Basic and acidic residues" evidence="1">
    <location>
        <begin position="1"/>
        <end position="11"/>
    </location>
</feature>
<name>A0ABQ7WLM9_SOLTU</name>
<organism evidence="2 3">
    <name type="scientific">Solanum tuberosum</name>
    <name type="common">Potato</name>
    <dbReference type="NCBI Taxonomy" id="4113"/>
    <lineage>
        <taxon>Eukaryota</taxon>
        <taxon>Viridiplantae</taxon>
        <taxon>Streptophyta</taxon>
        <taxon>Embryophyta</taxon>
        <taxon>Tracheophyta</taxon>
        <taxon>Spermatophyta</taxon>
        <taxon>Magnoliopsida</taxon>
        <taxon>eudicotyledons</taxon>
        <taxon>Gunneridae</taxon>
        <taxon>Pentapetalae</taxon>
        <taxon>asterids</taxon>
        <taxon>lamiids</taxon>
        <taxon>Solanales</taxon>
        <taxon>Solanaceae</taxon>
        <taxon>Solanoideae</taxon>
        <taxon>Solaneae</taxon>
        <taxon>Solanum</taxon>
    </lineage>
</organism>
<sequence>MKVPPTEKEGTTSESSPKVSPSDDEEKATREISPWVHENIIVSSSYYQSLKYLECGIERKIVVDDNPFTEVETHFGNAKFFLKGYVVKGTKSNDVKSIKSDKLTSKRIDAVVGKEKVDTKQLCPILNKRKIMFSNKKLTSGLLYVPKIDAINLALKVSGKSIAQNQVRDVALPTKHTREGFDPNAYKLFVKVVYNSNEPSMLGKLPSEETTRQARKGLGNSQPPPIHISIRRVSNNHITFEDDVTTPNKKPFVFDRLGESTARTIVFERLGPLKKKNNKNMRSYLKVTTLASPIIRKDFKSLIPSIMTRQVELVVSCK</sequence>
<reference evidence="2 3" key="1">
    <citation type="journal article" date="2021" name="bioRxiv">
        <title>Chromosome-scale and haplotype-resolved genome assembly of a tetraploid potato cultivar.</title>
        <authorList>
            <person name="Sun H."/>
            <person name="Jiao W.-B."/>
            <person name="Krause K."/>
            <person name="Campoy J.A."/>
            <person name="Goel M."/>
            <person name="Folz-Donahue K."/>
            <person name="Kukat C."/>
            <person name="Huettel B."/>
            <person name="Schneeberger K."/>
        </authorList>
    </citation>
    <scope>NUCLEOTIDE SEQUENCE [LARGE SCALE GENOMIC DNA]</scope>
    <source>
        <strain evidence="2">SolTubOtavaFocal</strain>
        <tissue evidence="2">Leaves</tissue>
    </source>
</reference>